<organism evidence="2 3">
    <name type="scientific">Alectoria fallacina</name>
    <dbReference type="NCBI Taxonomy" id="1903189"/>
    <lineage>
        <taxon>Eukaryota</taxon>
        <taxon>Fungi</taxon>
        <taxon>Dikarya</taxon>
        <taxon>Ascomycota</taxon>
        <taxon>Pezizomycotina</taxon>
        <taxon>Lecanoromycetes</taxon>
        <taxon>OSLEUM clade</taxon>
        <taxon>Lecanoromycetidae</taxon>
        <taxon>Lecanorales</taxon>
        <taxon>Lecanorineae</taxon>
        <taxon>Parmeliaceae</taxon>
        <taxon>Alectoria</taxon>
    </lineage>
</organism>
<feature type="signal peptide" evidence="1">
    <location>
        <begin position="1"/>
        <end position="18"/>
    </location>
</feature>
<protein>
    <recommendedName>
        <fullName evidence="4">F-box domain-containing protein</fullName>
    </recommendedName>
</protein>
<name>A0A8H3IGP3_9LECA</name>
<dbReference type="OrthoDB" id="5370829at2759"/>
<dbReference type="SUPFAM" id="SSF81383">
    <property type="entry name" value="F-box domain"/>
    <property type="match status" value="1"/>
</dbReference>
<dbReference type="Proteomes" id="UP000664203">
    <property type="component" value="Unassembled WGS sequence"/>
</dbReference>
<evidence type="ECO:0000256" key="1">
    <source>
        <dbReference type="SAM" id="SignalP"/>
    </source>
</evidence>
<sequence length="258" mass="29676">MGLIAYLMITSFYVVSSALKDQNPEQNSLTETSKTDEDAGGWCGLPFHPTCFEIFKKVSLLRLRSIDVQGFWSWRLLDDVNRFFEELPRELALTNGQGGMWHHEPGCEYLAANSVKVPGLPALLKAAETGSASKCIFPVPKDGKASDRDPFANFLAEIQFMIIDYLPAKDIASLRLCTRAVRQLPSILFRRLLLEEMPWMWEVKDMDVAKVDWHSFYFTVKFCRPDLKVLRNRKRVWKDVDEIVRRIEQLRSRGKIGS</sequence>
<keyword evidence="1" id="KW-0732">Signal</keyword>
<dbReference type="InterPro" id="IPR036047">
    <property type="entry name" value="F-box-like_dom_sf"/>
</dbReference>
<accession>A0A8H3IGP3</accession>
<evidence type="ECO:0000313" key="2">
    <source>
        <dbReference type="EMBL" id="CAF9915080.1"/>
    </source>
</evidence>
<evidence type="ECO:0008006" key="4">
    <source>
        <dbReference type="Google" id="ProtNLM"/>
    </source>
</evidence>
<evidence type="ECO:0000313" key="3">
    <source>
        <dbReference type="Proteomes" id="UP000664203"/>
    </source>
</evidence>
<feature type="chain" id="PRO_5034000854" description="F-box domain-containing protein" evidence="1">
    <location>
        <begin position="19"/>
        <end position="258"/>
    </location>
</feature>
<comment type="caution">
    <text evidence="2">The sequence shown here is derived from an EMBL/GenBank/DDBJ whole genome shotgun (WGS) entry which is preliminary data.</text>
</comment>
<keyword evidence="3" id="KW-1185">Reference proteome</keyword>
<reference evidence="2" key="1">
    <citation type="submission" date="2021-03" db="EMBL/GenBank/DDBJ databases">
        <authorList>
            <person name="Tagirdzhanova G."/>
        </authorList>
    </citation>
    <scope>NUCLEOTIDE SEQUENCE</scope>
</reference>
<gene>
    <name evidence="2" type="ORF">ALECFALPRED_009972</name>
</gene>
<dbReference type="EMBL" id="CAJPDR010000080">
    <property type="protein sequence ID" value="CAF9915080.1"/>
    <property type="molecule type" value="Genomic_DNA"/>
</dbReference>
<dbReference type="AlphaFoldDB" id="A0A8H3IGP3"/>
<proteinExistence type="predicted"/>